<keyword evidence="3" id="KW-1185">Reference proteome</keyword>
<sequence length="149" mass="16671">MSQRDQENHEERVRGTEPAQDQDDDYDVYLFWPSLSRRDVSSQDPSSSPLYGPVSLDSESTDFDSGLSGPPSPITFAPSTPDCRFPELDFGAGPPDKPEVEAEEPKITEPAKYSPIFKMGLYFSQMTQLVDRAIEGVKIRMRKPKSQAP</sequence>
<feature type="region of interest" description="Disordered" evidence="1">
    <location>
        <begin position="87"/>
        <end position="106"/>
    </location>
</feature>
<comment type="caution">
    <text evidence="2">The sequence shown here is derived from an EMBL/GenBank/DDBJ whole genome shotgun (WGS) entry which is preliminary data.</text>
</comment>
<protein>
    <submittedName>
        <fullName evidence="2">Uncharacterized protein</fullName>
    </submittedName>
</protein>
<proteinExistence type="predicted"/>
<dbReference type="OrthoDB" id="3265021at2759"/>
<feature type="compositionally biased region" description="Basic and acidic residues" evidence="1">
    <location>
        <begin position="1"/>
        <end position="15"/>
    </location>
</feature>
<feature type="compositionally biased region" description="Basic and acidic residues" evidence="1">
    <location>
        <begin position="96"/>
        <end position="106"/>
    </location>
</feature>
<organism evidence="2 3">
    <name type="scientific">Russula ochroleuca</name>
    <dbReference type="NCBI Taxonomy" id="152965"/>
    <lineage>
        <taxon>Eukaryota</taxon>
        <taxon>Fungi</taxon>
        <taxon>Dikarya</taxon>
        <taxon>Basidiomycota</taxon>
        <taxon>Agaricomycotina</taxon>
        <taxon>Agaricomycetes</taxon>
        <taxon>Russulales</taxon>
        <taxon>Russulaceae</taxon>
        <taxon>Russula</taxon>
    </lineage>
</organism>
<dbReference type="Proteomes" id="UP000759537">
    <property type="component" value="Unassembled WGS sequence"/>
</dbReference>
<reference evidence="2" key="2">
    <citation type="journal article" date="2020" name="Nat. Commun.">
        <title>Large-scale genome sequencing of mycorrhizal fungi provides insights into the early evolution of symbiotic traits.</title>
        <authorList>
            <person name="Miyauchi S."/>
            <person name="Kiss E."/>
            <person name="Kuo A."/>
            <person name="Drula E."/>
            <person name="Kohler A."/>
            <person name="Sanchez-Garcia M."/>
            <person name="Morin E."/>
            <person name="Andreopoulos B."/>
            <person name="Barry K.W."/>
            <person name="Bonito G."/>
            <person name="Buee M."/>
            <person name="Carver A."/>
            <person name="Chen C."/>
            <person name="Cichocki N."/>
            <person name="Clum A."/>
            <person name="Culley D."/>
            <person name="Crous P.W."/>
            <person name="Fauchery L."/>
            <person name="Girlanda M."/>
            <person name="Hayes R.D."/>
            <person name="Keri Z."/>
            <person name="LaButti K."/>
            <person name="Lipzen A."/>
            <person name="Lombard V."/>
            <person name="Magnuson J."/>
            <person name="Maillard F."/>
            <person name="Murat C."/>
            <person name="Nolan M."/>
            <person name="Ohm R.A."/>
            <person name="Pangilinan J."/>
            <person name="Pereira M.F."/>
            <person name="Perotto S."/>
            <person name="Peter M."/>
            <person name="Pfister S."/>
            <person name="Riley R."/>
            <person name="Sitrit Y."/>
            <person name="Stielow J.B."/>
            <person name="Szollosi G."/>
            <person name="Zifcakova L."/>
            <person name="Stursova M."/>
            <person name="Spatafora J.W."/>
            <person name="Tedersoo L."/>
            <person name="Vaario L.M."/>
            <person name="Yamada A."/>
            <person name="Yan M."/>
            <person name="Wang P."/>
            <person name="Xu J."/>
            <person name="Bruns T."/>
            <person name="Baldrian P."/>
            <person name="Vilgalys R."/>
            <person name="Dunand C."/>
            <person name="Henrissat B."/>
            <person name="Grigoriev I.V."/>
            <person name="Hibbett D."/>
            <person name="Nagy L.G."/>
            <person name="Martin F.M."/>
        </authorList>
    </citation>
    <scope>NUCLEOTIDE SEQUENCE</scope>
    <source>
        <strain evidence="2">Prilba</strain>
    </source>
</reference>
<gene>
    <name evidence="2" type="ORF">DFH94DRAFT_142651</name>
</gene>
<dbReference type="AlphaFoldDB" id="A0A9P5MR08"/>
<name>A0A9P5MR08_9AGAM</name>
<reference evidence="2" key="1">
    <citation type="submission" date="2019-10" db="EMBL/GenBank/DDBJ databases">
        <authorList>
            <consortium name="DOE Joint Genome Institute"/>
            <person name="Kuo A."/>
            <person name="Miyauchi S."/>
            <person name="Kiss E."/>
            <person name="Drula E."/>
            <person name="Kohler A."/>
            <person name="Sanchez-Garcia M."/>
            <person name="Andreopoulos B."/>
            <person name="Barry K.W."/>
            <person name="Bonito G."/>
            <person name="Buee M."/>
            <person name="Carver A."/>
            <person name="Chen C."/>
            <person name="Cichocki N."/>
            <person name="Clum A."/>
            <person name="Culley D."/>
            <person name="Crous P.W."/>
            <person name="Fauchery L."/>
            <person name="Girlanda M."/>
            <person name="Hayes R."/>
            <person name="Keri Z."/>
            <person name="LaButti K."/>
            <person name="Lipzen A."/>
            <person name="Lombard V."/>
            <person name="Magnuson J."/>
            <person name="Maillard F."/>
            <person name="Morin E."/>
            <person name="Murat C."/>
            <person name="Nolan M."/>
            <person name="Ohm R."/>
            <person name="Pangilinan J."/>
            <person name="Pereira M."/>
            <person name="Perotto S."/>
            <person name="Peter M."/>
            <person name="Riley R."/>
            <person name="Sitrit Y."/>
            <person name="Stielow B."/>
            <person name="Szollosi G."/>
            <person name="Zifcakova L."/>
            <person name="Stursova M."/>
            <person name="Spatafora J.W."/>
            <person name="Tedersoo L."/>
            <person name="Vaario L.-M."/>
            <person name="Yamada A."/>
            <person name="Yan M."/>
            <person name="Wang P."/>
            <person name="Xu J."/>
            <person name="Bruns T."/>
            <person name="Baldrian P."/>
            <person name="Vilgalys R."/>
            <person name="Henrissat B."/>
            <person name="Grigoriev I.V."/>
            <person name="Hibbett D."/>
            <person name="Nagy L.G."/>
            <person name="Martin F.M."/>
        </authorList>
    </citation>
    <scope>NUCLEOTIDE SEQUENCE</scope>
    <source>
        <strain evidence="2">Prilba</strain>
    </source>
</reference>
<feature type="region of interest" description="Disordered" evidence="1">
    <location>
        <begin position="1"/>
        <end position="81"/>
    </location>
</feature>
<dbReference type="EMBL" id="WHVB01000019">
    <property type="protein sequence ID" value="KAF8472904.1"/>
    <property type="molecule type" value="Genomic_DNA"/>
</dbReference>
<evidence type="ECO:0000256" key="1">
    <source>
        <dbReference type="SAM" id="MobiDB-lite"/>
    </source>
</evidence>
<accession>A0A9P5MR08</accession>
<evidence type="ECO:0000313" key="2">
    <source>
        <dbReference type="EMBL" id="KAF8472904.1"/>
    </source>
</evidence>
<evidence type="ECO:0000313" key="3">
    <source>
        <dbReference type="Proteomes" id="UP000759537"/>
    </source>
</evidence>